<accession>A0A9P8KNT8</accession>
<name>A0A9P8KNT8_9HYPO</name>
<keyword evidence="3" id="KW-1185">Reference proteome</keyword>
<reference evidence="2 3" key="1">
    <citation type="submission" date="2021-08" db="EMBL/GenBank/DDBJ databases">
        <title>The highly contiguous genome resource for Trichoderma semiorbis FJ059, a fungal antagonistic to plant pathogens.</title>
        <authorList>
            <person name="Liu T."/>
        </authorList>
    </citation>
    <scope>NUCLEOTIDE SEQUENCE [LARGE SCALE GENOMIC DNA]</scope>
    <source>
        <strain evidence="2 3">FJ059</strain>
    </source>
</reference>
<comment type="caution">
    <text evidence="2">The sequence shown here is derived from an EMBL/GenBank/DDBJ whole genome shotgun (WGS) entry which is preliminary data.</text>
</comment>
<dbReference type="GO" id="GO:0005506">
    <property type="term" value="F:iron ion binding"/>
    <property type="evidence" value="ECO:0007669"/>
    <property type="project" value="InterPro"/>
</dbReference>
<dbReference type="GO" id="GO:0004497">
    <property type="term" value="F:monooxygenase activity"/>
    <property type="evidence" value="ECO:0007669"/>
    <property type="project" value="InterPro"/>
</dbReference>
<evidence type="ECO:0008006" key="4">
    <source>
        <dbReference type="Google" id="ProtNLM"/>
    </source>
</evidence>
<evidence type="ECO:0000313" key="2">
    <source>
        <dbReference type="EMBL" id="KAH0528202.1"/>
    </source>
</evidence>
<keyword evidence="1" id="KW-1133">Transmembrane helix</keyword>
<evidence type="ECO:0000256" key="1">
    <source>
        <dbReference type="SAM" id="Phobius"/>
    </source>
</evidence>
<protein>
    <recommendedName>
        <fullName evidence="4">Cytochrome P450</fullName>
    </recommendedName>
</protein>
<dbReference type="GO" id="GO:0020037">
    <property type="term" value="F:heme binding"/>
    <property type="evidence" value="ECO:0007669"/>
    <property type="project" value="InterPro"/>
</dbReference>
<dbReference type="GO" id="GO:0016705">
    <property type="term" value="F:oxidoreductase activity, acting on paired donors, with incorporation or reduction of molecular oxygen"/>
    <property type="evidence" value="ECO:0007669"/>
    <property type="project" value="InterPro"/>
</dbReference>
<dbReference type="EMBL" id="JAIMJC010000003">
    <property type="protein sequence ID" value="KAH0528202.1"/>
    <property type="molecule type" value="Genomic_DNA"/>
</dbReference>
<evidence type="ECO:0000313" key="3">
    <source>
        <dbReference type="Proteomes" id="UP000826573"/>
    </source>
</evidence>
<dbReference type="Proteomes" id="UP000826573">
    <property type="component" value="Unassembled WGS sequence"/>
</dbReference>
<dbReference type="SUPFAM" id="SSF48264">
    <property type="entry name" value="Cytochrome P450"/>
    <property type="match status" value="1"/>
</dbReference>
<dbReference type="Gene3D" id="1.10.630.10">
    <property type="entry name" value="Cytochrome P450"/>
    <property type="match status" value="1"/>
</dbReference>
<gene>
    <name evidence="2" type="ORF">TsFJ059_003096</name>
</gene>
<keyword evidence="1" id="KW-0812">Transmembrane</keyword>
<dbReference type="InterPro" id="IPR036396">
    <property type="entry name" value="Cyt_P450_sf"/>
</dbReference>
<feature type="transmembrane region" description="Helical" evidence="1">
    <location>
        <begin position="37"/>
        <end position="61"/>
    </location>
</feature>
<proteinExistence type="predicted"/>
<organism evidence="2 3">
    <name type="scientific">Trichoderma semiorbis</name>
    <dbReference type="NCBI Taxonomy" id="1491008"/>
    <lineage>
        <taxon>Eukaryota</taxon>
        <taxon>Fungi</taxon>
        <taxon>Dikarya</taxon>
        <taxon>Ascomycota</taxon>
        <taxon>Pezizomycotina</taxon>
        <taxon>Sordariomycetes</taxon>
        <taxon>Hypocreomycetidae</taxon>
        <taxon>Hypocreales</taxon>
        <taxon>Hypocreaceae</taxon>
        <taxon>Trichoderma</taxon>
    </lineage>
</organism>
<keyword evidence="1" id="KW-0472">Membrane</keyword>
<dbReference type="AlphaFoldDB" id="A0A9P8KNT8"/>
<sequence>MTFLKVLRKQIGAGVEPVCFGADMLERQKQQGFDDKVAIGILFGMILLGGESTVSMMNSFIKVMAMHPEAQKKAQQ</sequence>
<feature type="non-terminal residue" evidence="2">
    <location>
        <position position="76"/>
    </location>
</feature>